<evidence type="ECO:0000313" key="2">
    <source>
        <dbReference type="Proteomes" id="UP000004810"/>
    </source>
</evidence>
<comment type="caution">
    <text evidence="1">The sequence shown here is derived from an EMBL/GenBank/DDBJ whole genome shotgun (WGS) entry which is preliminary data.</text>
</comment>
<dbReference type="EMBL" id="ADBV01001181">
    <property type="protein sequence ID" value="EJW85362.1"/>
    <property type="molecule type" value="Genomic_DNA"/>
</dbReference>
<proteinExistence type="predicted"/>
<name>J9F750_WUCBA</name>
<evidence type="ECO:0000313" key="1">
    <source>
        <dbReference type="EMBL" id="EJW85362.1"/>
    </source>
</evidence>
<reference evidence="2" key="1">
    <citation type="submission" date="2012-08" db="EMBL/GenBank/DDBJ databases">
        <title>The Genome Sequence of Wuchereria bancrofti.</title>
        <authorList>
            <person name="Nutman T.B."/>
            <person name="Fink D.L."/>
            <person name="Russ C."/>
            <person name="Young S."/>
            <person name="Zeng Q."/>
            <person name="Koehrsen M."/>
            <person name="Alvarado L."/>
            <person name="Berlin A."/>
            <person name="Chapman S.B."/>
            <person name="Chen Z."/>
            <person name="Freedman E."/>
            <person name="Gellesch M."/>
            <person name="Goldberg J."/>
            <person name="Griggs A."/>
            <person name="Gujja S."/>
            <person name="Heilman E.R."/>
            <person name="Heiman D."/>
            <person name="Hepburn T."/>
            <person name="Howarth C."/>
            <person name="Jen D."/>
            <person name="Larson L."/>
            <person name="Lewis B."/>
            <person name="Mehta T."/>
            <person name="Park D."/>
            <person name="Pearson M."/>
            <person name="Roberts A."/>
            <person name="Saif S."/>
            <person name="Shea T."/>
            <person name="Shenoy N."/>
            <person name="Sisk P."/>
            <person name="Stolte C."/>
            <person name="Sykes S."/>
            <person name="Walk T."/>
            <person name="White J."/>
            <person name="Yandava C."/>
            <person name="Haas B."/>
            <person name="Henn M.R."/>
            <person name="Nusbaum C."/>
            <person name="Birren B."/>
        </authorList>
    </citation>
    <scope>NUCLEOTIDE SEQUENCE [LARGE SCALE GENOMIC DNA]</scope>
    <source>
        <strain evidence="2">NA</strain>
    </source>
</reference>
<dbReference type="Proteomes" id="UP000004810">
    <property type="component" value="Unassembled WGS sequence"/>
</dbReference>
<organism evidence="1 2">
    <name type="scientific">Wuchereria bancrofti</name>
    <dbReference type="NCBI Taxonomy" id="6293"/>
    <lineage>
        <taxon>Eukaryota</taxon>
        <taxon>Metazoa</taxon>
        <taxon>Ecdysozoa</taxon>
        <taxon>Nematoda</taxon>
        <taxon>Chromadorea</taxon>
        <taxon>Rhabditida</taxon>
        <taxon>Spirurina</taxon>
        <taxon>Spiruromorpha</taxon>
        <taxon>Filarioidea</taxon>
        <taxon>Onchocercidae</taxon>
        <taxon>Wuchereria</taxon>
    </lineage>
</organism>
<gene>
    <name evidence="1" type="ORF">WUBG_03727</name>
</gene>
<accession>J9F750</accession>
<sequence>MVLIEEVVENTEKITDSAVYTKKEKWLKRQKIEKVPSDKVLAILNFVVCRFLVDNHTQIIT</sequence>
<protein>
    <submittedName>
        <fullName evidence="1">Uncharacterized protein</fullName>
    </submittedName>
</protein>
<dbReference type="AlphaFoldDB" id="J9F750"/>